<name>A0A5C3MKK9_9AGAM</name>
<evidence type="ECO:0000313" key="1">
    <source>
        <dbReference type="EMBL" id="TFK45932.1"/>
    </source>
</evidence>
<gene>
    <name evidence="1" type="ORF">OE88DRAFT_1668566</name>
</gene>
<keyword evidence="2" id="KW-1185">Reference proteome</keyword>
<sequence>MSLSEMSANVFQHIQRKDASRLTPNDVIRTRLTILRYLPLEIVDMILELAAYLPSSMKASYTVPATYSRSQVSRFSAVPHGDIRFESPPLPMVPGYLRVILRKRAETASSITTQVARVALAVKRRSGEVVPLRLGFAVAFKQFTKSWTASFLKEDFSNVTRQGDKIVVLLTFSQARWHEDLQRIEIVVENESPWRIKV</sequence>
<reference evidence="1 2" key="1">
    <citation type="journal article" date="2019" name="Nat. Ecol. Evol.">
        <title>Megaphylogeny resolves global patterns of mushroom evolution.</title>
        <authorList>
            <person name="Varga T."/>
            <person name="Krizsan K."/>
            <person name="Foldi C."/>
            <person name="Dima B."/>
            <person name="Sanchez-Garcia M."/>
            <person name="Sanchez-Ramirez S."/>
            <person name="Szollosi G.J."/>
            <person name="Szarkandi J.G."/>
            <person name="Papp V."/>
            <person name="Albert L."/>
            <person name="Andreopoulos W."/>
            <person name="Angelini C."/>
            <person name="Antonin V."/>
            <person name="Barry K.W."/>
            <person name="Bougher N.L."/>
            <person name="Buchanan P."/>
            <person name="Buyck B."/>
            <person name="Bense V."/>
            <person name="Catcheside P."/>
            <person name="Chovatia M."/>
            <person name="Cooper J."/>
            <person name="Damon W."/>
            <person name="Desjardin D."/>
            <person name="Finy P."/>
            <person name="Geml J."/>
            <person name="Haridas S."/>
            <person name="Hughes K."/>
            <person name="Justo A."/>
            <person name="Karasinski D."/>
            <person name="Kautmanova I."/>
            <person name="Kiss B."/>
            <person name="Kocsube S."/>
            <person name="Kotiranta H."/>
            <person name="LaButti K.M."/>
            <person name="Lechner B.E."/>
            <person name="Liimatainen K."/>
            <person name="Lipzen A."/>
            <person name="Lukacs Z."/>
            <person name="Mihaltcheva S."/>
            <person name="Morgado L.N."/>
            <person name="Niskanen T."/>
            <person name="Noordeloos M.E."/>
            <person name="Ohm R.A."/>
            <person name="Ortiz-Santana B."/>
            <person name="Ovrebo C."/>
            <person name="Racz N."/>
            <person name="Riley R."/>
            <person name="Savchenko A."/>
            <person name="Shiryaev A."/>
            <person name="Soop K."/>
            <person name="Spirin V."/>
            <person name="Szebenyi C."/>
            <person name="Tomsovsky M."/>
            <person name="Tulloss R.E."/>
            <person name="Uehling J."/>
            <person name="Grigoriev I.V."/>
            <person name="Vagvolgyi C."/>
            <person name="Papp T."/>
            <person name="Martin F.M."/>
            <person name="Miettinen O."/>
            <person name="Hibbett D.S."/>
            <person name="Nagy L.G."/>
        </authorList>
    </citation>
    <scope>NUCLEOTIDE SEQUENCE [LARGE SCALE GENOMIC DNA]</scope>
    <source>
        <strain evidence="1 2">OMC1185</strain>
    </source>
</reference>
<accession>A0A5C3MKK9</accession>
<proteinExistence type="predicted"/>
<protein>
    <submittedName>
        <fullName evidence="1">Uncharacterized protein</fullName>
    </submittedName>
</protein>
<dbReference type="Proteomes" id="UP000305948">
    <property type="component" value="Unassembled WGS sequence"/>
</dbReference>
<dbReference type="EMBL" id="ML213535">
    <property type="protein sequence ID" value="TFK45932.1"/>
    <property type="molecule type" value="Genomic_DNA"/>
</dbReference>
<dbReference type="AlphaFoldDB" id="A0A5C3MKK9"/>
<organism evidence="1 2">
    <name type="scientific">Heliocybe sulcata</name>
    <dbReference type="NCBI Taxonomy" id="5364"/>
    <lineage>
        <taxon>Eukaryota</taxon>
        <taxon>Fungi</taxon>
        <taxon>Dikarya</taxon>
        <taxon>Basidiomycota</taxon>
        <taxon>Agaricomycotina</taxon>
        <taxon>Agaricomycetes</taxon>
        <taxon>Gloeophyllales</taxon>
        <taxon>Gloeophyllaceae</taxon>
        <taxon>Heliocybe</taxon>
    </lineage>
</organism>
<dbReference type="OrthoDB" id="10380404at2759"/>
<evidence type="ECO:0000313" key="2">
    <source>
        <dbReference type="Proteomes" id="UP000305948"/>
    </source>
</evidence>